<evidence type="ECO:0000259" key="4">
    <source>
        <dbReference type="Pfam" id="PF09118"/>
    </source>
</evidence>
<feature type="domain" description="Glyoxal oxidase N-terminal" evidence="3">
    <location>
        <begin position="327"/>
        <end position="385"/>
    </location>
</feature>
<sequence length="512" mass="57472">MTHFFKLVLFLTVLFLVVDSKIKDKGKNKKSKLKSSKVFHKIPGIPKFIKPFPTTGIDQSAAQDGGGKKSDYETKFIGQWEILNNQSGVSAMQIQLMPDNTINVYDTTIYRLSRLKYPEGMPCVPFYDENLKENKQDCFAHGMEYTLATNQVRALTVKTDPWCSCGGLTPDGTLVVAGGFGDGVKTARYYGGQKNCKACDWREYPNKLQEARWYATQTILPNGEYIVIGGRRAFSYEFFPREGQPSKKPYFLAFLYETTDIDENNLYPFVHLSSDGNLFIFANNRSLLLNPNANKVVRTYPVLPGGSRNYSASGMSAMLPVTFNLAETEKIFLPALKDCGRLVITDPNPEWDTEEMPTGRVMGDLLNLPNGQLLLLNGAQKGTSACMLECTTQAIPNGKIWVAGSNTHDTYKDDDKFPTETRVEAFSPPYLDPNPDVHRPTIVEESSDKKLAYGHNFETQFKLQNMDQKFTKQDIKVMSKAPPVPELAPPGHYLIFIVNRGVPSQGMWVHIQ</sequence>
<dbReference type="Pfam" id="PF07250">
    <property type="entry name" value="Glyoxal_oxid_N"/>
    <property type="match status" value="3"/>
</dbReference>
<proteinExistence type="predicted"/>
<feature type="signal peptide" evidence="2">
    <location>
        <begin position="1"/>
        <end position="20"/>
    </location>
</feature>
<reference evidence="5" key="1">
    <citation type="submission" date="2023-10" db="EMBL/GenBank/DDBJ databases">
        <authorList>
            <person name="Domelevo Entfellner J.-B."/>
        </authorList>
    </citation>
    <scope>NUCLEOTIDE SEQUENCE</scope>
</reference>
<organism evidence="5 6">
    <name type="scientific">Sphenostylis stenocarpa</name>
    <dbReference type="NCBI Taxonomy" id="92480"/>
    <lineage>
        <taxon>Eukaryota</taxon>
        <taxon>Viridiplantae</taxon>
        <taxon>Streptophyta</taxon>
        <taxon>Embryophyta</taxon>
        <taxon>Tracheophyta</taxon>
        <taxon>Spermatophyta</taxon>
        <taxon>Magnoliopsida</taxon>
        <taxon>eudicotyledons</taxon>
        <taxon>Gunneridae</taxon>
        <taxon>Pentapetalae</taxon>
        <taxon>rosids</taxon>
        <taxon>fabids</taxon>
        <taxon>Fabales</taxon>
        <taxon>Fabaceae</taxon>
        <taxon>Papilionoideae</taxon>
        <taxon>50 kb inversion clade</taxon>
        <taxon>NPAAA clade</taxon>
        <taxon>indigoferoid/millettioid clade</taxon>
        <taxon>Phaseoleae</taxon>
        <taxon>Sphenostylis</taxon>
    </lineage>
</organism>
<evidence type="ECO:0000256" key="2">
    <source>
        <dbReference type="SAM" id="SignalP"/>
    </source>
</evidence>
<dbReference type="SUPFAM" id="SSF50965">
    <property type="entry name" value="Galactose oxidase, central domain"/>
    <property type="match status" value="1"/>
</dbReference>
<protein>
    <recommendedName>
        <fullName evidence="7">Galactose oxidase</fullName>
    </recommendedName>
</protein>
<keyword evidence="6" id="KW-1185">Reference proteome</keyword>
<dbReference type="Gene3D" id="2.60.40.10">
    <property type="entry name" value="Immunoglobulins"/>
    <property type="match status" value="1"/>
</dbReference>
<dbReference type="Pfam" id="PF09118">
    <property type="entry name" value="GO-like_E_set"/>
    <property type="match status" value="1"/>
</dbReference>
<dbReference type="InterPro" id="IPR009880">
    <property type="entry name" value="Glyoxal_oxidase_N"/>
</dbReference>
<evidence type="ECO:0000256" key="1">
    <source>
        <dbReference type="ARBA" id="ARBA00022729"/>
    </source>
</evidence>
<dbReference type="Proteomes" id="UP001189624">
    <property type="component" value="Chromosome 4"/>
</dbReference>
<feature type="chain" id="PRO_5041672314" description="Galactose oxidase" evidence="2">
    <location>
        <begin position="21"/>
        <end position="512"/>
    </location>
</feature>
<dbReference type="SUPFAM" id="SSF81296">
    <property type="entry name" value="E set domains"/>
    <property type="match status" value="1"/>
</dbReference>
<feature type="domain" description="Glyoxal oxidase N-terminal" evidence="3">
    <location>
        <begin position="387"/>
        <end position="430"/>
    </location>
</feature>
<feature type="domain" description="Glyoxal oxidase N-terminal" evidence="3">
    <location>
        <begin position="92"/>
        <end position="323"/>
    </location>
</feature>
<evidence type="ECO:0000259" key="3">
    <source>
        <dbReference type="Pfam" id="PF07250"/>
    </source>
</evidence>
<dbReference type="PANTHER" id="PTHR32208:SF93">
    <property type="entry name" value="ALDEHYDE OXIDASE GLOX1"/>
    <property type="match status" value="1"/>
</dbReference>
<dbReference type="InterPro" id="IPR037293">
    <property type="entry name" value="Gal_Oxidase_central_sf"/>
</dbReference>
<dbReference type="Gene3D" id="2.130.10.80">
    <property type="entry name" value="Galactose oxidase/kelch, beta-propeller"/>
    <property type="match status" value="1"/>
</dbReference>
<accession>A0AA86SJF6</accession>
<dbReference type="PANTHER" id="PTHR32208">
    <property type="entry name" value="SECRETED PROTEIN-RELATED"/>
    <property type="match status" value="1"/>
</dbReference>
<name>A0AA86SJF6_9FABA</name>
<dbReference type="InterPro" id="IPR014756">
    <property type="entry name" value="Ig_E-set"/>
</dbReference>
<dbReference type="InterPro" id="IPR011043">
    <property type="entry name" value="Gal_Oxase/kelch_b-propeller"/>
</dbReference>
<evidence type="ECO:0008006" key="7">
    <source>
        <dbReference type="Google" id="ProtNLM"/>
    </source>
</evidence>
<evidence type="ECO:0000313" key="6">
    <source>
        <dbReference type="Proteomes" id="UP001189624"/>
    </source>
</evidence>
<dbReference type="InterPro" id="IPR013783">
    <property type="entry name" value="Ig-like_fold"/>
</dbReference>
<dbReference type="InterPro" id="IPR015202">
    <property type="entry name" value="GO-like_E_set"/>
</dbReference>
<feature type="domain" description="Galactose oxidase-like Early set" evidence="4">
    <location>
        <begin position="455"/>
        <end position="511"/>
    </location>
</feature>
<dbReference type="AlphaFoldDB" id="A0AA86SJF6"/>
<evidence type="ECO:0000313" key="5">
    <source>
        <dbReference type="EMBL" id="CAJ1951711.1"/>
    </source>
</evidence>
<dbReference type="EMBL" id="OY731401">
    <property type="protein sequence ID" value="CAJ1951711.1"/>
    <property type="molecule type" value="Genomic_DNA"/>
</dbReference>
<keyword evidence="1 2" id="KW-0732">Signal</keyword>
<dbReference type="Gramene" id="rna-AYBTSS11_LOCUS14920">
    <property type="protein sequence ID" value="CAJ1951711.1"/>
    <property type="gene ID" value="gene-AYBTSS11_LOCUS14920"/>
</dbReference>
<gene>
    <name evidence="5" type="ORF">AYBTSS11_LOCUS14920</name>
</gene>